<reference evidence="1 2" key="2">
    <citation type="submission" date="2020-03" db="EMBL/GenBank/DDBJ databases">
        <authorList>
            <person name="Ichikawa N."/>
            <person name="Kimura A."/>
            <person name="Kitahashi Y."/>
            <person name="Uohara A."/>
        </authorList>
    </citation>
    <scope>NUCLEOTIDE SEQUENCE [LARGE SCALE GENOMIC DNA]</scope>
    <source>
        <strain evidence="1 2">NBRC 108639</strain>
    </source>
</reference>
<dbReference type="Pfam" id="PF04672">
    <property type="entry name" value="Methyltransf_19"/>
    <property type="match status" value="1"/>
</dbReference>
<dbReference type="InterPro" id="IPR029063">
    <property type="entry name" value="SAM-dependent_MTases_sf"/>
</dbReference>
<protein>
    <recommendedName>
        <fullName evidence="3">SAM-dependent methyltransferase</fullName>
    </recommendedName>
</protein>
<evidence type="ECO:0000313" key="1">
    <source>
        <dbReference type="EMBL" id="GFJ82446.1"/>
    </source>
</evidence>
<comment type="caution">
    <text evidence="1">The sequence shown here is derived from an EMBL/GenBank/DDBJ whole genome shotgun (WGS) entry which is preliminary data.</text>
</comment>
<evidence type="ECO:0000313" key="2">
    <source>
        <dbReference type="Proteomes" id="UP000482800"/>
    </source>
</evidence>
<dbReference type="EMBL" id="BLPF01000002">
    <property type="protein sequence ID" value="GFJ82446.1"/>
    <property type="molecule type" value="Genomic_DNA"/>
</dbReference>
<evidence type="ECO:0008006" key="3">
    <source>
        <dbReference type="Google" id="ProtNLM"/>
    </source>
</evidence>
<dbReference type="SUPFAM" id="SSF53335">
    <property type="entry name" value="S-adenosyl-L-methionine-dependent methyltransferases"/>
    <property type="match status" value="1"/>
</dbReference>
<dbReference type="AlphaFoldDB" id="A0A6V8KKE6"/>
<dbReference type="RefSeq" id="WP_173062985.1">
    <property type="nucleotide sequence ID" value="NZ_BAABGO010000058.1"/>
</dbReference>
<dbReference type="CDD" id="cd02440">
    <property type="entry name" value="AdoMet_MTases"/>
    <property type="match status" value="1"/>
</dbReference>
<name>A0A6V8KKE6_9ACTN</name>
<gene>
    <name evidence="1" type="ORF">Phou_066260</name>
</gene>
<sequence length="274" mass="30659">MSDVELPRELNTNVPHSARVYDWWLGGKDNYAADRVLGQKVVDLVPMTPDSARANRAFLHRAARTVADLGITQFLDLGAGLPTVDNTHTVVQQVNSDNRVVYVDYDPIVLVHGRALLEGSGPTRVVQADIRDPQAIIEHPEVTELIDFSQPVCVLGVAVMHFFSDEEDPHSVVARLRDAMAPGSYLVLSHITGEGTSESDKVLDVMQQMMKDPPTFRPHREVVRFFDGFELLEPGVVPVHLWRPEDPPADRPQWRELGDEDQPFWIYAGLGRKA</sequence>
<dbReference type="Proteomes" id="UP000482800">
    <property type="component" value="Unassembled WGS sequence"/>
</dbReference>
<accession>A0A6V8KKE6</accession>
<reference evidence="1 2" key="1">
    <citation type="submission" date="2020-03" db="EMBL/GenBank/DDBJ databases">
        <title>Whole genome shotgun sequence of Phytohabitans houttuyneae NBRC 108639.</title>
        <authorList>
            <person name="Komaki H."/>
            <person name="Tamura T."/>
        </authorList>
    </citation>
    <scope>NUCLEOTIDE SEQUENCE [LARGE SCALE GENOMIC DNA]</scope>
    <source>
        <strain evidence="1 2">NBRC 108639</strain>
    </source>
</reference>
<dbReference type="Gene3D" id="3.40.50.150">
    <property type="entry name" value="Vaccinia Virus protein VP39"/>
    <property type="match status" value="1"/>
</dbReference>
<keyword evidence="2" id="KW-1185">Reference proteome</keyword>
<organism evidence="1 2">
    <name type="scientific">Phytohabitans houttuyneae</name>
    <dbReference type="NCBI Taxonomy" id="1076126"/>
    <lineage>
        <taxon>Bacteria</taxon>
        <taxon>Bacillati</taxon>
        <taxon>Actinomycetota</taxon>
        <taxon>Actinomycetes</taxon>
        <taxon>Micromonosporales</taxon>
        <taxon>Micromonosporaceae</taxon>
    </lineage>
</organism>
<proteinExistence type="predicted"/>
<dbReference type="InterPro" id="IPR006764">
    <property type="entry name" value="SAM_dep_MeTrfase_SAV2177_type"/>
</dbReference>
<dbReference type="PIRSF" id="PIRSF017393">
    <property type="entry name" value="MTase_SAV2177"/>
    <property type="match status" value="1"/>
</dbReference>